<dbReference type="OrthoDB" id="1492469at2"/>
<dbReference type="SUPFAM" id="SSF81343">
    <property type="entry name" value="Fumarate reductase respiratory complex transmembrane subunits"/>
    <property type="match status" value="1"/>
</dbReference>
<sequence length="101" mass="11166">MRHYKYNGTSDAGTIGWIMQRVSGIILILVVFVHFFSMLKGGEAGMMQVVTGPIAAFGVFHTFNGFKMITDDYVSCAGWRAVLYGIYWLLGIALVILAVKI</sequence>
<gene>
    <name evidence="2" type="ORF">C8D98_2011</name>
</gene>
<dbReference type="EMBL" id="SMGG01000005">
    <property type="protein sequence ID" value="TCK59844.1"/>
    <property type="molecule type" value="Genomic_DNA"/>
</dbReference>
<comment type="caution">
    <text evidence="2">The sequence shown here is derived from an EMBL/GenBank/DDBJ whole genome shotgun (WGS) entry which is preliminary data.</text>
</comment>
<dbReference type="AlphaFoldDB" id="A0A4R1K6L7"/>
<proteinExistence type="predicted"/>
<keyword evidence="1" id="KW-0472">Membrane</keyword>
<keyword evidence="1" id="KW-1133">Transmembrane helix</keyword>
<evidence type="ECO:0000313" key="2">
    <source>
        <dbReference type="EMBL" id="TCK59844.1"/>
    </source>
</evidence>
<protein>
    <submittedName>
        <fullName evidence="2">Succinate dehydrogenase / fumarate reductase membrane anchor subunit</fullName>
    </submittedName>
</protein>
<dbReference type="Gene3D" id="1.20.1300.10">
    <property type="entry name" value="Fumarate reductase/succinate dehydrogenase, transmembrane subunit"/>
    <property type="match status" value="1"/>
</dbReference>
<feature type="transmembrane region" description="Helical" evidence="1">
    <location>
        <begin position="15"/>
        <end position="37"/>
    </location>
</feature>
<keyword evidence="1" id="KW-0812">Transmembrane</keyword>
<keyword evidence="3" id="KW-1185">Reference proteome</keyword>
<feature type="transmembrane region" description="Helical" evidence="1">
    <location>
        <begin position="49"/>
        <end position="69"/>
    </location>
</feature>
<feature type="transmembrane region" description="Helical" evidence="1">
    <location>
        <begin position="81"/>
        <end position="99"/>
    </location>
</feature>
<dbReference type="RefSeq" id="WP_132874001.1">
    <property type="nucleotide sequence ID" value="NZ_JAJUHT010000005.1"/>
</dbReference>
<evidence type="ECO:0000256" key="1">
    <source>
        <dbReference type="SAM" id="Phobius"/>
    </source>
</evidence>
<organism evidence="2 3">
    <name type="scientific">Seleniivibrio woodruffii</name>
    <dbReference type="NCBI Taxonomy" id="1078050"/>
    <lineage>
        <taxon>Bacteria</taxon>
        <taxon>Pseudomonadati</taxon>
        <taxon>Deferribacterota</taxon>
        <taxon>Deferribacteres</taxon>
        <taxon>Deferribacterales</taxon>
        <taxon>Geovibrionaceae</taxon>
        <taxon>Seleniivibrio</taxon>
    </lineage>
</organism>
<accession>A0A4R1K6L7</accession>
<name>A0A4R1K6L7_9BACT</name>
<evidence type="ECO:0000313" key="3">
    <source>
        <dbReference type="Proteomes" id="UP000294614"/>
    </source>
</evidence>
<dbReference type="InterPro" id="IPR034804">
    <property type="entry name" value="SQR/QFR_C/D"/>
</dbReference>
<reference evidence="2 3" key="1">
    <citation type="submission" date="2019-03" db="EMBL/GenBank/DDBJ databases">
        <title>Genomic Encyclopedia of Type Strains, Phase IV (KMG-IV): sequencing the most valuable type-strain genomes for metagenomic binning, comparative biology and taxonomic classification.</title>
        <authorList>
            <person name="Goeker M."/>
        </authorList>
    </citation>
    <scope>NUCLEOTIDE SEQUENCE [LARGE SCALE GENOMIC DNA]</scope>
    <source>
        <strain evidence="2 3">DSM 24984</strain>
    </source>
</reference>
<dbReference type="GO" id="GO:0016020">
    <property type="term" value="C:membrane"/>
    <property type="evidence" value="ECO:0007669"/>
    <property type="project" value="InterPro"/>
</dbReference>
<dbReference type="Proteomes" id="UP000294614">
    <property type="component" value="Unassembled WGS sequence"/>
</dbReference>